<organism evidence="6 7">
    <name type="scientific">Verminephrobacter aporrectodeae subsp. tuberculatae</name>
    <dbReference type="NCBI Taxonomy" id="1110392"/>
    <lineage>
        <taxon>Bacteria</taxon>
        <taxon>Pseudomonadati</taxon>
        <taxon>Pseudomonadota</taxon>
        <taxon>Betaproteobacteria</taxon>
        <taxon>Burkholderiales</taxon>
        <taxon>Comamonadaceae</taxon>
        <taxon>Verminephrobacter</taxon>
    </lineage>
</organism>
<dbReference type="Gene3D" id="3.40.190.10">
    <property type="entry name" value="Periplasmic binding protein-like II"/>
    <property type="match status" value="2"/>
</dbReference>
<dbReference type="SUPFAM" id="SSF46785">
    <property type="entry name" value="Winged helix' DNA-binding domain"/>
    <property type="match status" value="1"/>
</dbReference>
<dbReference type="InterPro" id="IPR036388">
    <property type="entry name" value="WH-like_DNA-bd_sf"/>
</dbReference>
<evidence type="ECO:0000256" key="3">
    <source>
        <dbReference type="ARBA" id="ARBA00023125"/>
    </source>
</evidence>
<protein>
    <submittedName>
        <fullName evidence="6">LysR family transcriptional regulator</fullName>
    </submittedName>
</protein>
<feature type="domain" description="HTH lysR-type" evidence="5">
    <location>
        <begin position="1"/>
        <end position="58"/>
    </location>
</feature>
<dbReference type="PANTHER" id="PTHR30126">
    <property type="entry name" value="HTH-TYPE TRANSCRIPTIONAL REGULATOR"/>
    <property type="match status" value="1"/>
</dbReference>
<dbReference type="SUPFAM" id="SSF53850">
    <property type="entry name" value="Periplasmic binding protein-like II"/>
    <property type="match status" value="1"/>
</dbReference>
<reference evidence="7" key="1">
    <citation type="submission" date="2023-07" db="EMBL/GenBank/DDBJ databases">
        <title>Verminephrobacter genomes.</title>
        <authorList>
            <person name="Lund M.B."/>
        </authorList>
    </citation>
    <scope>NUCLEOTIDE SEQUENCE [LARGE SCALE GENOMIC DNA]</scope>
    <source>
        <strain evidence="7">AtM5-05</strain>
    </source>
</reference>
<dbReference type="CDD" id="cd05466">
    <property type="entry name" value="PBP2_LTTR_substrate"/>
    <property type="match status" value="1"/>
</dbReference>
<dbReference type="InterPro" id="IPR036390">
    <property type="entry name" value="WH_DNA-bd_sf"/>
</dbReference>
<dbReference type="PROSITE" id="PS50931">
    <property type="entry name" value="HTH_LYSR"/>
    <property type="match status" value="1"/>
</dbReference>
<sequence>MNIRFLETLVTLAQLKSFRATARALHATPAAISLRIRSLEEGLGTELVDRSGREFRLTPNGEYLLGHAKAVVAAARSMRAAAHKENPVQGRLRLGVIETVVHSWLSRFVGLLSAQYPQVEIELMVDTSSVLQKRLLSDELDLVVRVEGIDRPQIVSTALAICPVQWIAHRDLLPPGPQQLARQVLQHPILSFARATVPQRALEEVVAQLAGREGVPVAQTRITCSPSVAAIVRLVRDGYGIAAIPGLFVSDYLDRGEFVELAPLPPLPAIAVTLCRNAQAQGLTHAAAQVMQRACTEFGQETAPRFIGVLC</sequence>
<comment type="caution">
    <text evidence="6">The sequence shown here is derived from an EMBL/GenBank/DDBJ whole genome shotgun (WGS) entry which is preliminary data.</text>
</comment>
<keyword evidence="7" id="KW-1185">Reference proteome</keyword>
<name>A0ABT3KPI2_9BURK</name>
<dbReference type="Proteomes" id="UP001208935">
    <property type="component" value="Unassembled WGS sequence"/>
</dbReference>
<dbReference type="Pfam" id="PF03466">
    <property type="entry name" value="LysR_substrate"/>
    <property type="match status" value="1"/>
</dbReference>
<evidence type="ECO:0000256" key="1">
    <source>
        <dbReference type="ARBA" id="ARBA00009437"/>
    </source>
</evidence>
<evidence type="ECO:0000313" key="6">
    <source>
        <dbReference type="EMBL" id="MCW5320185.1"/>
    </source>
</evidence>
<dbReference type="Pfam" id="PF00126">
    <property type="entry name" value="HTH_1"/>
    <property type="match status" value="1"/>
</dbReference>
<evidence type="ECO:0000313" key="7">
    <source>
        <dbReference type="Proteomes" id="UP001208935"/>
    </source>
</evidence>
<keyword evidence="2" id="KW-0805">Transcription regulation</keyword>
<accession>A0ABT3KPI2</accession>
<gene>
    <name evidence="6" type="ORF">D5039_03020</name>
</gene>
<dbReference type="Gene3D" id="1.10.10.10">
    <property type="entry name" value="Winged helix-like DNA-binding domain superfamily/Winged helix DNA-binding domain"/>
    <property type="match status" value="1"/>
</dbReference>
<comment type="similarity">
    <text evidence="1">Belongs to the LysR transcriptional regulatory family.</text>
</comment>
<dbReference type="PANTHER" id="PTHR30126:SF77">
    <property type="entry name" value="TRANSCRIPTIONAL REGULATORY PROTEIN"/>
    <property type="match status" value="1"/>
</dbReference>
<keyword evidence="3" id="KW-0238">DNA-binding</keyword>
<dbReference type="RefSeq" id="WP_265256939.1">
    <property type="nucleotide sequence ID" value="NZ_QZCV01000001.1"/>
</dbReference>
<dbReference type="EMBL" id="QZCW01000001">
    <property type="protein sequence ID" value="MCW5320185.1"/>
    <property type="molecule type" value="Genomic_DNA"/>
</dbReference>
<evidence type="ECO:0000259" key="5">
    <source>
        <dbReference type="PROSITE" id="PS50931"/>
    </source>
</evidence>
<evidence type="ECO:0000256" key="4">
    <source>
        <dbReference type="ARBA" id="ARBA00023163"/>
    </source>
</evidence>
<dbReference type="InterPro" id="IPR000847">
    <property type="entry name" value="LysR_HTH_N"/>
</dbReference>
<evidence type="ECO:0000256" key="2">
    <source>
        <dbReference type="ARBA" id="ARBA00023015"/>
    </source>
</evidence>
<proteinExistence type="inferred from homology"/>
<keyword evidence="4" id="KW-0804">Transcription</keyword>
<dbReference type="InterPro" id="IPR005119">
    <property type="entry name" value="LysR_subst-bd"/>
</dbReference>